<keyword evidence="6" id="KW-0812">Transmembrane</keyword>
<dbReference type="PANTHER" id="PTHR11471">
    <property type="entry name" value="TUMOR NECROSIS FACTOR FAMILY MEMBER"/>
    <property type="match status" value="1"/>
</dbReference>
<sequence>MGVKDSRDETEKDTHTPHPSKKTPQEDVGVALSWVHNLTTDMQQPYLLSSTPLSRHHTPNTTVQIFHGMEARVGQPSIFVVDAPQRDVPFVPPVPKGQKKWWHAQMLLWVFMLLMLAALAIQGYFLLSFRKELAKATTQEGAEVSSFEKLVQGQRPPTKKPAAHLTLGTLADTAANGALLWEDQRGLAFLQGMSYKDGSLICNKSGHYYIYSKLFLGNSSCLITHQMVTHSVYKRTPRYLKEIPLLTNKMLSCNLKNHREWRHNSFLAGVVHLEENEEVFIKVSQRQLVRVGDDTISYFGTFMI</sequence>
<feature type="compositionally biased region" description="Basic and acidic residues" evidence="5">
    <location>
        <begin position="1"/>
        <end position="16"/>
    </location>
</feature>
<protein>
    <recommendedName>
        <fullName evidence="7">THD domain-containing protein</fullName>
    </recommendedName>
</protein>
<evidence type="ECO:0000256" key="6">
    <source>
        <dbReference type="SAM" id="Phobius"/>
    </source>
</evidence>
<dbReference type="Proteomes" id="UP000826234">
    <property type="component" value="Unassembled WGS sequence"/>
</dbReference>
<feature type="domain" description="THD" evidence="7">
    <location>
        <begin position="161"/>
        <end position="304"/>
    </location>
</feature>
<name>A0ABQ7TG94_PHRPL</name>
<evidence type="ECO:0000256" key="4">
    <source>
        <dbReference type="ARBA" id="ARBA00023136"/>
    </source>
</evidence>
<keyword evidence="9" id="KW-1185">Reference proteome</keyword>
<evidence type="ECO:0000256" key="3">
    <source>
        <dbReference type="ARBA" id="ARBA00022514"/>
    </source>
</evidence>
<dbReference type="CDD" id="cd00184">
    <property type="entry name" value="TNF"/>
    <property type="match status" value="1"/>
</dbReference>
<dbReference type="Pfam" id="PF00229">
    <property type="entry name" value="TNF"/>
    <property type="match status" value="1"/>
</dbReference>
<comment type="subcellular location">
    <subcellularLocation>
        <location evidence="1">Membrane</location>
    </subcellularLocation>
</comment>
<organism evidence="8 9">
    <name type="scientific">Phrynosoma platyrhinos</name>
    <name type="common">Desert horned lizard</name>
    <dbReference type="NCBI Taxonomy" id="52577"/>
    <lineage>
        <taxon>Eukaryota</taxon>
        <taxon>Metazoa</taxon>
        <taxon>Chordata</taxon>
        <taxon>Craniata</taxon>
        <taxon>Vertebrata</taxon>
        <taxon>Euteleostomi</taxon>
        <taxon>Lepidosauria</taxon>
        <taxon>Squamata</taxon>
        <taxon>Bifurcata</taxon>
        <taxon>Unidentata</taxon>
        <taxon>Episquamata</taxon>
        <taxon>Toxicofera</taxon>
        <taxon>Iguania</taxon>
        <taxon>Phrynosomatidae</taxon>
        <taxon>Phrynosomatinae</taxon>
        <taxon>Phrynosoma</taxon>
    </lineage>
</organism>
<feature type="transmembrane region" description="Helical" evidence="6">
    <location>
        <begin position="106"/>
        <end position="127"/>
    </location>
</feature>
<evidence type="ECO:0000256" key="2">
    <source>
        <dbReference type="ARBA" id="ARBA00008670"/>
    </source>
</evidence>
<reference evidence="8 9" key="1">
    <citation type="journal article" date="2022" name="Gigascience">
        <title>A chromosome-level genome assembly and annotation of the desert horned lizard, Phrynosoma platyrhinos, provides insight into chromosomal rearrangements among reptiles.</title>
        <authorList>
            <person name="Koochekian N."/>
            <person name="Ascanio A."/>
            <person name="Farleigh K."/>
            <person name="Card D.C."/>
            <person name="Schield D.R."/>
            <person name="Castoe T.A."/>
            <person name="Jezkova T."/>
        </authorList>
    </citation>
    <scope>NUCLEOTIDE SEQUENCE [LARGE SCALE GENOMIC DNA]</scope>
    <source>
        <strain evidence="8">NK-2021</strain>
    </source>
</reference>
<keyword evidence="6" id="KW-1133">Transmembrane helix</keyword>
<dbReference type="InterPro" id="IPR006052">
    <property type="entry name" value="TNF_dom"/>
</dbReference>
<keyword evidence="3" id="KW-0202">Cytokine</keyword>
<dbReference type="SUPFAM" id="SSF49842">
    <property type="entry name" value="TNF-like"/>
    <property type="match status" value="1"/>
</dbReference>
<accession>A0ABQ7TG94</accession>
<gene>
    <name evidence="8" type="ORF">JD844_010251</name>
</gene>
<feature type="region of interest" description="Disordered" evidence="5">
    <location>
        <begin position="1"/>
        <end position="26"/>
    </location>
</feature>
<proteinExistence type="inferred from homology"/>
<dbReference type="Gene3D" id="2.60.120.40">
    <property type="match status" value="1"/>
</dbReference>
<evidence type="ECO:0000259" key="7">
    <source>
        <dbReference type="PROSITE" id="PS50049"/>
    </source>
</evidence>
<evidence type="ECO:0000313" key="8">
    <source>
        <dbReference type="EMBL" id="KAH0628756.1"/>
    </source>
</evidence>
<dbReference type="PANTHER" id="PTHR11471:SF34">
    <property type="entry name" value="TUMOR NECROSIS FACTOR LIGAND SUPERFAMILY MEMBER 14"/>
    <property type="match status" value="1"/>
</dbReference>
<dbReference type="EMBL" id="JAIPUX010000439">
    <property type="protein sequence ID" value="KAH0628756.1"/>
    <property type="molecule type" value="Genomic_DNA"/>
</dbReference>
<dbReference type="SMART" id="SM00207">
    <property type="entry name" value="TNF"/>
    <property type="match status" value="1"/>
</dbReference>
<evidence type="ECO:0000256" key="5">
    <source>
        <dbReference type="SAM" id="MobiDB-lite"/>
    </source>
</evidence>
<comment type="similarity">
    <text evidence="2">Belongs to the tumor necrosis factor family.</text>
</comment>
<evidence type="ECO:0000313" key="9">
    <source>
        <dbReference type="Proteomes" id="UP000826234"/>
    </source>
</evidence>
<dbReference type="InterPro" id="IPR008983">
    <property type="entry name" value="Tumour_necrosis_fac-like_dom"/>
</dbReference>
<keyword evidence="4 6" id="KW-0472">Membrane</keyword>
<dbReference type="PROSITE" id="PS50049">
    <property type="entry name" value="THD_2"/>
    <property type="match status" value="1"/>
</dbReference>
<comment type="caution">
    <text evidence="8">The sequence shown here is derived from an EMBL/GenBank/DDBJ whole genome shotgun (WGS) entry which is preliminary data.</text>
</comment>
<evidence type="ECO:0000256" key="1">
    <source>
        <dbReference type="ARBA" id="ARBA00004370"/>
    </source>
</evidence>